<keyword evidence="17" id="KW-1185">Reference proteome</keyword>
<dbReference type="CDD" id="cd01347">
    <property type="entry name" value="ligand_gated_channel"/>
    <property type="match status" value="1"/>
</dbReference>
<evidence type="ECO:0000256" key="7">
    <source>
        <dbReference type="ARBA" id="ARBA00023004"/>
    </source>
</evidence>
<evidence type="ECO:0000256" key="12">
    <source>
        <dbReference type="PROSITE-ProRule" id="PRU10144"/>
    </source>
</evidence>
<sequence>MRPRRVCSALLLATSMFAAVPALAQPAAPTPAPAQAQQERKRFDIPAGPASAALNRFSSQAGVEIVYPFDAVASHSVGAVSGTMTAREALGRLLQTLPLGIASDNGRMITLRARQTAAVGATATPVSQTEIVVTGPRSALDRAIEAERGADNLTNVVSAEDVGQFADQNVAESLQRLPGVTVGRSEGEGRSVSVRGLPSQFTAVTIDGVRLGTSNGDTASVSLDSVSGEQLQQIEITKSVLPSQDADTIGGAINLRTLSAFTGRENMQIRVDGYYGEVVDKLGEQVSANLTRRFFEDRLGLGVSLAYSRRPIQGTEIEGDAGLDGVVALEGDGPEYLRHNEVIQVTETGERTRWNASANLEFRPSEGAELFLRGTYSRLRDDDLSFQDIWVIENSEDDKILEVRPGGGLFDDVENERRMFFQNITDQIASLSTGGSLSIGGWDLGVQGDWSLSRFSNPNALRGRFRAEELLVDLDSDRDGFNLTPAVGDDGDGGDPFDPGSYQFNQLLYVQEQRRDEIWGARLDLGRDAGFLGANGRIDLGARARWRTKSNDREEFTGNPRNFGVRRTMEDTDLFDIAGPGYAGFFPTADAGYALFLEARDALLATNPAYQREDLSASGDYSVGEDVFAGYAQLTISQTDRLRIVTGLRVEQTRSDSQGYFTEFDGSGRGPDGVANSGEIRDLGTVSNEYTNWFPGLHLRWEPADDVVVRGSWNRGIQRPDFNDRVNRMRVQFATDDPDNRDLFAGNPYLDPLTADSFDFSAAWYPNRGTALQAAMFFKRIDNFFFDFSGDGSDLSLLPLRLPDGVGTDFESIETTLNGETAKVFGVELSWTQAYADLPGILSGLFTQTNVTWADSESTANVRAGEVFALPGQRDLVGNASLGWEDDGLSLRVSANYRGKALVVLAGNVEEDVFDRPTVQVDFNLRYDLTDSLRLYFDAANLNNARDIEYYRGESGGLFYTNAAFGRTFKLGLRAQF</sequence>
<proteinExistence type="inferred from homology"/>
<evidence type="ECO:0000256" key="4">
    <source>
        <dbReference type="ARBA" id="ARBA00022496"/>
    </source>
</evidence>
<dbReference type="InterPro" id="IPR039426">
    <property type="entry name" value="TonB-dep_rcpt-like"/>
</dbReference>
<comment type="caution">
    <text evidence="16">The sequence shown here is derived from an EMBL/GenBank/DDBJ whole genome shotgun (WGS) entry which is preliminary data.</text>
</comment>
<dbReference type="PANTHER" id="PTHR40980:SF4">
    <property type="entry name" value="TONB-DEPENDENT RECEPTOR-LIKE BETA-BARREL DOMAIN-CONTAINING PROTEIN"/>
    <property type="match status" value="1"/>
</dbReference>
<dbReference type="RefSeq" id="WP_377018715.1">
    <property type="nucleotide sequence ID" value="NZ_JBHSCP010000001.1"/>
</dbReference>
<keyword evidence="8 13" id="KW-0798">TonB box</keyword>
<evidence type="ECO:0000256" key="9">
    <source>
        <dbReference type="ARBA" id="ARBA00023136"/>
    </source>
</evidence>
<accession>A0A6I4TQ69</accession>
<reference evidence="16 17" key="1">
    <citation type="submission" date="2019-12" db="EMBL/GenBank/DDBJ databases">
        <title>Genomic-based taxomic classification of the family Erythrobacteraceae.</title>
        <authorList>
            <person name="Xu L."/>
        </authorList>
    </citation>
    <scope>NUCLEOTIDE SEQUENCE [LARGE SCALE GENOMIC DNA]</scope>
    <source>
        <strain evidence="16 17">S36</strain>
    </source>
</reference>
<dbReference type="AlphaFoldDB" id="A0A6I4TQ69"/>
<organism evidence="16 17">
    <name type="scientific">Croceibacterium xixiisoli</name>
    <dbReference type="NCBI Taxonomy" id="1476466"/>
    <lineage>
        <taxon>Bacteria</taxon>
        <taxon>Pseudomonadati</taxon>
        <taxon>Pseudomonadota</taxon>
        <taxon>Alphaproteobacteria</taxon>
        <taxon>Sphingomonadales</taxon>
        <taxon>Erythrobacteraceae</taxon>
        <taxon>Croceibacterium</taxon>
    </lineage>
</organism>
<name>A0A6I4TQ69_9SPHN</name>
<dbReference type="PROSITE" id="PS52016">
    <property type="entry name" value="TONB_DEPENDENT_REC_3"/>
    <property type="match status" value="1"/>
</dbReference>
<feature type="short sequence motif" description="TonB C-terminal box" evidence="12">
    <location>
        <begin position="960"/>
        <end position="977"/>
    </location>
</feature>
<evidence type="ECO:0000256" key="1">
    <source>
        <dbReference type="ARBA" id="ARBA00004571"/>
    </source>
</evidence>
<dbReference type="Gene3D" id="2.40.170.20">
    <property type="entry name" value="TonB-dependent receptor, beta-barrel domain"/>
    <property type="match status" value="1"/>
</dbReference>
<dbReference type="InterPro" id="IPR012910">
    <property type="entry name" value="Plug_dom"/>
</dbReference>
<evidence type="ECO:0000256" key="2">
    <source>
        <dbReference type="ARBA" id="ARBA00022448"/>
    </source>
</evidence>
<dbReference type="Gene3D" id="3.55.50.30">
    <property type="match status" value="1"/>
</dbReference>
<evidence type="ECO:0000256" key="11">
    <source>
        <dbReference type="PROSITE-ProRule" id="PRU01360"/>
    </source>
</evidence>
<keyword evidence="10 11" id="KW-0998">Cell outer membrane</keyword>
<evidence type="ECO:0000313" key="16">
    <source>
        <dbReference type="EMBL" id="MXO97996.1"/>
    </source>
</evidence>
<evidence type="ECO:0000256" key="3">
    <source>
        <dbReference type="ARBA" id="ARBA00022452"/>
    </source>
</evidence>
<dbReference type="EMBL" id="WTYJ01000001">
    <property type="protein sequence ID" value="MXO97996.1"/>
    <property type="molecule type" value="Genomic_DNA"/>
</dbReference>
<protein>
    <submittedName>
        <fullName evidence="16">TonB-dependent receptor</fullName>
    </submittedName>
</protein>
<dbReference type="InterPro" id="IPR036942">
    <property type="entry name" value="Beta-barrel_TonB_sf"/>
</dbReference>
<comment type="similarity">
    <text evidence="11 13">Belongs to the TonB-dependent receptor family.</text>
</comment>
<evidence type="ECO:0000256" key="10">
    <source>
        <dbReference type="ARBA" id="ARBA00023237"/>
    </source>
</evidence>
<evidence type="ECO:0000256" key="8">
    <source>
        <dbReference type="ARBA" id="ARBA00023077"/>
    </source>
</evidence>
<dbReference type="PANTHER" id="PTHR40980">
    <property type="entry name" value="PLUG DOMAIN-CONTAINING PROTEIN"/>
    <property type="match status" value="1"/>
</dbReference>
<dbReference type="InterPro" id="IPR037066">
    <property type="entry name" value="Plug_dom_sf"/>
</dbReference>
<dbReference type="GO" id="GO:0006826">
    <property type="term" value="P:iron ion transport"/>
    <property type="evidence" value="ECO:0007669"/>
    <property type="project" value="UniProtKB-KW"/>
</dbReference>
<dbReference type="SMART" id="SM00965">
    <property type="entry name" value="STN"/>
    <property type="match status" value="1"/>
</dbReference>
<dbReference type="Proteomes" id="UP000469430">
    <property type="component" value="Unassembled WGS sequence"/>
</dbReference>
<feature type="signal peptide" evidence="14">
    <location>
        <begin position="1"/>
        <end position="24"/>
    </location>
</feature>
<dbReference type="InterPro" id="IPR011662">
    <property type="entry name" value="Secretin/TonB_short_N"/>
</dbReference>
<feature type="chain" id="PRO_5026131086" evidence="14">
    <location>
        <begin position="25"/>
        <end position="977"/>
    </location>
</feature>
<feature type="domain" description="Secretin/TonB short N-terminal" evidence="15">
    <location>
        <begin position="63"/>
        <end position="114"/>
    </location>
</feature>
<keyword evidence="7" id="KW-0408">Iron</keyword>
<dbReference type="PROSITE" id="PS01156">
    <property type="entry name" value="TONB_DEPENDENT_REC_2"/>
    <property type="match status" value="1"/>
</dbReference>
<evidence type="ECO:0000313" key="17">
    <source>
        <dbReference type="Proteomes" id="UP000469430"/>
    </source>
</evidence>
<keyword evidence="4" id="KW-0406">Ion transport</keyword>
<keyword evidence="3 11" id="KW-1134">Transmembrane beta strand</keyword>
<keyword evidence="16" id="KW-0675">Receptor</keyword>
<keyword evidence="9 11" id="KW-0472">Membrane</keyword>
<dbReference type="Gene3D" id="2.170.130.10">
    <property type="entry name" value="TonB-dependent receptor, plug domain"/>
    <property type="match status" value="1"/>
</dbReference>
<evidence type="ECO:0000256" key="13">
    <source>
        <dbReference type="RuleBase" id="RU003357"/>
    </source>
</evidence>
<keyword evidence="2 11" id="KW-0813">Transport</keyword>
<evidence type="ECO:0000259" key="15">
    <source>
        <dbReference type="SMART" id="SM00965"/>
    </source>
</evidence>
<dbReference type="GO" id="GO:0009279">
    <property type="term" value="C:cell outer membrane"/>
    <property type="evidence" value="ECO:0007669"/>
    <property type="project" value="UniProtKB-SubCell"/>
</dbReference>
<keyword evidence="4" id="KW-0410">Iron transport</keyword>
<dbReference type="InterPro" id="IPR010104">
    <property type="entry name" value="TonB_rcpt_bac"/>
</dbReference>
<dbReference type="NCBIfam" id="TIGR01782">
    <property type="entry name" value="TonB-Xanth-Caul"/>
    <property type="match status" value="1"/>
</dbReference>
<dbReference type="Pfam" id="PF00593">
    <property type="entry name" value="TonB_dep_Rec_b-barrel"/>
    <property type="match status" value="1"/>
</dbReference>
<dbReference type="InterPro" id="IPR010917">
    <property type="entry name" value="TonB_rcpt_CS"/>
</dbReference>
<dbReference type="SUPFAM" id="SSF56935">
    <property type="entry name" value="Porins"/>
    <property type="match status" value="1"/>
</dbReference>
<gene>
    <name evidence="16" type="ORF">GRI97_03210</name>
</gene>
<comment type="subcellular location">
    <subcellularLocation>
        <location evidence="1 11">Cell outer membrane</location>
        <topology evidence="1 11">Multi-pass membrane protein</topology>
    </subcellularLocation>
</comment>
<keyword evidence="6 14" id="KW-0732">Signal</keyword>
<evidence type="ECO:0000256" key="5">
    <source>
        <dbReference type="ARBA" id="ARBA00022692"/>
    </source>
</evidence>
<evidence type="ECO:0000256" key="6">
    <source>
        <dbReference type="ARBA" id="ARBA00022729"/>
    </source>
</evidence>
<evidence type="ECO:0000256" key="14">
    <source>
        <dbReference type="SAM" id="SignalP"/>
    </source>
</evidence>
<dbReference type="InterPro" id="IPR000531">
    <property type="entry name" value="Beta-barrel_TonB"/>
</dbReference>
<keyword evidence="5 11" id="KW-0812">Transmembrane</keyword>
<dbReference type="Pfam" id="PF07715">
    <property type="entry name" value="Plug"/>
    <property type="match status" value="1"/>
</dbReference>